<comment type="cofactor">
    <cofactor evidence="1">
        <name>Fe(2+)</name>
        <dbReference type="ChEBI" id="CHEBI:29033"/>
    </cofactor>
</comment>
<evidence type="ECO:0000256" key="10">
    <source>
        <dbReference type="NCBIfam" id="TIGR02408"/>
    </source>
</evidence>
<evidence type="ECO:0000256" key="9">
    <source>
        <dbReference type="ARBA" id="ARBA00049228"/>
    </source>
</evidence>
<dbReference type="GO" id="GO:0005506">
    <property type="term" value="F:iron ion binding"/>
    <property type="evidence" value="ECO:0007669"/>
    <property type="project" value="UniProtKB-ARBA"/>
</dbReference>
<evidence type="ECO:0000256" key="2">
    <source>
        <dbReference type="ARBA" id="ARBA00004063"/>
    </source>
</evidence>
<keyword evidence="6" id="KW-0223">Dioxygenase</keyword>
<comment type="function">
    <text evidence="2">Involved in the biosynthesis of 5-hydroxyectoine, called compatible solute, which helps organisms to survive extreme osmotic stress by acting as a highly soluble organic osmolyte. Catalyzes the 2-oxoglutarate-dependent selective hydroxylation of L-ectoine to yield (4S,5S)-5-hydroxyectoine.</text>
</comment>
<proteinExistence type="inferred from homology"/>
<dbReference type="Proteomes" id="UP000007127">
    <property type="component" value="Chromosome"/>
</dbReference>
<evidence type="ECO:0000256" key="4">
    <source>
        <dbReference type="ARBA" id="ARBA00011738"/>
    </source>
</evidence>
<evidence type="ECO:0000313" key="12">
    <source>
        <dbReference type="Proteomes" id="UP000007127"/>
    </source>
</evidence>
<accession>A0AB72UA69</accession>
<dbReference type="Gene3D" id="2.60.120.620">
    <property type="entry name" value="q2cbj1_9rhob like domain"/>
    <property type="match status" value="1"/>
</dbReference>
<sequence length="334" mass="37541">MEPAAYAARWAITICDKSQATNAHLATKEHEMLTDMYRSRNASHPTIIDRVDPVIWSDHGHCPMITAEDEKFYEKNGFLFLKNVFSDGEIAKLRREAGLVENSDPTDEEVISEPGSDEVRSVFRVHDKSDVFSKLISDDRLVAIAEHFLDDDVYIHQSRVNFKPAFKGKEFFWHSDFETWHTEDGMPRMRALSMSITLTDNSAHNGPLMLIPGSHKKFISCVGETPDQNYKNSLKIQEIGTPDQKNLSEMVDENGIVAPVGPAGSVLIFECNTLHGSGNNITPYPRSNLFFVYNAMSNRLVAPFGGTKPRPNFLATRKDIVPVRSGRQKIQAAE</sequence>
<dbReference type="Pfam" id="PF05721">
    <property type="entry name" value="PhyH"/>
    <property type="match status" value="1"/>
</dbReference>
<dbReference type="PANTHER" id="PTHR20883:SF48">
    <property type="entry name" value="ECTOINE DIOXYGENASE"/>
    <property type="match status" value="1"/>
</dbReference>
<evidence type="ECO:0000313" key="11">
    <source>
        <dbReference type="EMBL" id="AJD51215.1"/>
    </source>
</evidence>
<evidence type="ECO:0000256" key="8">
    <source>
        <dbReference type="ARBA" id="ARBA00023004"/>
    </source>
</evidence>
<dbReference type="SUPFAM" id="SSF51197">
    <property type="entry name" value="Clavaminate synthase-like"/>
    <property type="match status" value="1"/>
</dbReference>
<evidence type="ECO:0000256" key="6">
    <source>
        <dbReference type="ARBA" id="ARBA00022964"/>
    </source>
</evidence>
<protein>
    <recommendedName>
        <fullName evidence="10">Ectoine hydroxylase</fullName>
        <ecNumber evidence="10">1.14.11.55</ecNumber>
    </recommendedName>
</protein>
<dbReference type="EMBL" id="CP004388">
    <property type="protein sequence ID" value="AJD51215.1"/>
    <property type="molecule type" value="Genomic_DNA"/>
</dbReference>
<keyword evidence="5" id="KW-0479">Metal-binding</keyword>
<keyword evidence="7" id="KW-0560">Oxidoreductase</keyword>
<dbReference type="AlphaFoldDB" id="A0AB72UA69"/>
<dbReference type="GO" id="GO:0016706">
    <property type="term" value="F:2-oxoglutarate-dependent dioxygenase activity"/>
    <property type="evidence" value="ECO:0007669"/>
    <property type="project" value="InterPro"/>
</dbReference>
<dbReference type="EC" id="1.14.11.55" evidence="10"/>
<evidence type="ECO:0000256" key="3">
    <source>
        <dbReference type="ARBA" id="ARBA00007851"/>
    </source>
</evidence>
<name>A0AB72UA69_9PROT</name>
<dbReference type="PANTHER" id="PTHR20883">
    <property type="entry name" value="PHYTANOYL-COA DIOXYGENASE DOMAIN CONTAINING 1"/>
    <property type="match status" value="1"/>
</dbReference>
<comment type="similarity">
    <text evidence="3">Belongs to the PhyH family. EctD subfamily.</text>
</comment>
<comment type="catalytic activity">
    <reaction evidence="9">
        <text>L-ectoine + 2-oxoglutarate + O2 = 5-hydroxyectoine + succinate + CO2</text>
        <dbReference type="Rhea" id="RHEA:45740"/>
        <dbReference type="ChEBI" id="CHEBI:15379"/>
        <dbReference type="ChEBI" id="CHEBI:16526"/>
        <dbReference type="ChEBI" id="CHEBI:16810"/>
        <dbReference type="ChEBI" id="CHEBI:30031"/>
        <dbReference type="ChEBI" id="CHEBI:58515"/>
        <dbReference type="ChEBI" id="CHEBI:85413"/>
        <dbReference type="EC" id="1.14.11.55"/>
    </reaction>
</comment>
<gene>
    <name evidence="11" type="ORF">TH3_05475</name>
</gene>
<organism evidence="11 12">
    <name type="scientific">Thalassospira xiamenensis M-5 = DSM 17429</name>
    <dbReference type="NCBI Taxonomy" id="1123366"/>
    <lineage>
        <taxon>Bacteria</taxon>
        <taxon>Pseudomonadati</taxon>
        <taxon>Pseudomonadota</taxon>
        <taxon>Alphaproteobacteria</taxon>
        <taxon>Rhodospirillales</taxon>
        <taxon>Thalassospiraceae</taxon>
        <taxon>Thalassospira</taxon>
    </lineage>
</organism>
<evidence type="ECO:0000256" key="5">
    <source>
        <dbReference type="ARBA" id="ARBA00022723"/>
    </source>
</evidence>
<dbReference type="KEGG" id="txi:TH3_05475"/>
<keyword evidence="8" id="KW-0408">Iron</keyword>
<dbReference type="InterPro" id="IPR012774">
    <property type="entry name" value="EctD"/>
</dbReference>
<reference evidence="11 12" key="1">
    <citation type="journal article" date="2012" name="J. Bacteriol.">
        <title>Genome sequence of Thalassospira xiamenensis type strain M-5.</title>
        <authorList>
            <person name="Lai Q."/>
            <person name="Shao Z."/>
        </authorList>
    </citation>
    <scope>NUCLEOTIDE SEQUENCE [LARGE SCALE GENOMIC DNA]</scope>
    <source>
        <strain evidence="11 12">M-5</strain>
    </source>
</reference>
<evidence type="ECO:0000256" key="1">
    <source>
        <dbReference type="ARBA" id="ARBA00001954"/>
    </source>
</evidence>
<dbReference type="InterPro" id="IPR008775">
    <property type="entry name" value="Phytyl_CoA_dOase-like"/>
</dbReference>
<evidence type="ECO:0000256" key="7">
    <source>
        <dbReference type="ARBA" id="ARBA00023002"/>
    </source>
</evidence>
<dbReference type="NCBIfam" id="TIGR02408">
    <property type="entry name" value="ectoine_ThpD"/>
    <property type="match status" value="1"/>
</dbReference>
<comment type="subunit">
    <text evidence="4">Homodimer.</text>
</comment>